<feature type="transmembrane region" description="Helical" evidence="1">
    <location>
        <begin position="73"/>
        <end position="90"/>
    </location>
</feature>
<evidence type="ECO:0000313" key="2">
    <source>
        <dbReference type="EMBL" id="PXW39974.1"/>
    </source>
</evidence>
<keyword evidence="1" id="KW-0472">Membrane</keyword>
<dbReference type="EMBL" id="QJJG01000018">
    <property type="protein sequence ID" value="PXW39974.1"/>
    <property type="molecule type" value="Genomic_DNA"/>
</dbReference>
<sequence>MRRNVAGALTPAASIDGLLERENPHTLFGKNLATYRGLTSHLDNSRIAANGCHCNKGGCMTLAQLGLVLWDDLAAPVLAGILVSIIVSRMDNRK</sequence>
<keyword evidence="1" id="KW-0812">Transmembrane</keyword>
<dbReference type="AlphaFoldDB" id="A0A318FGI4"/>
<evidence type="ECO:0000313" key="3">
    <source>
        <dbReference type="Proteomes" id="UP000247485"/>
    </source>
</evidence>
<gene>
    <name evidence="2" type="ORF">DET57_11826</name>
</gene>
<accession>A0A318FGI4</accession>
<dbReference type="Proteomes" id="UP000247485">
    <property type="component" value="Unassembled WGS sequence"/>
</dbReference>
<organism evidence="2 3">
    <name type="scientific">Klebsiella oxytoca</name>
    <dbReference type="NCBI Taxonomy" id="571"/>
    <lineage>
        <taxon>Bacteria</taxon>
        <taxon>Pseudomonadati</taxon>
        <taxon>Pseudomonadota</taxon>
        <taxon>Gammaproteobacteria</taxon>
        <taxon>Enterobacterales</taxon>
        <taxon>Enterobacteriaceae</taxon>
        <taxon>Klebsiella/Raoultella group</taxon>
        <taxon>Klebsiella</taxon>
    </lineage>
</organism>
<keyword evidence="1" id="KW-1133">Transmembrane helix</keyword>
<name>A0A318FGI4_KLEOX</name>
<protein>
    <submittedName>
        <fullName evidence="2">Type I toxin-antitoxin system toxin Ldr</fullName>
    </submittedName>
</protein>
<evidence type="ECO:0000256" key="1">
    <source>
        <dbReference type="SAM" id="Phobius"/>
    </source>
</evidence>
<reference evidence="2 3" key="1">
    <citation type="submission" date="2018-05" db="EMBL/GenBank/DDBJ databases">
        <title>Freshwater and sediment microbial communities from various areas in North America, analyzing microbe dynamics in response to fracking.</title>
        <authorList>
            <person name="Lamendella R."/>
        </authorList>
    </citation>
    <scope>NUCLEOTIDE SEQUENCE [LARGE SCALE GENOMIC DNA]</scope>
    <source>
        <strain evidence="2 3">67</strain>
    </source>
</reference>
<comment type="caution">
    <text evidence="2">The sequence shown here is derived from an EMBL/GenBank/DDBJ whole genome shotgun (WGS) entry which is preliminary data.</text>
</comment>
<proteinExistence type="predicted"/>
<dbReference type="InterPro" id="IPR025253">
    <property type="entry name" value="Toxin_Ldr"/>
</dbReference>
<dbReference type="Pfam" id="PF13940">
    <property type="entry name" value="Ldr_toxin"/>
    <property type="match status" value="1"/>
</dbReference>